<keyword evidence="2" id="KW-0812">Transmembrane</keyword>
<evidence type="ECO:0000256" key="1">
    <source>
        <dbReference type="SAM" id="MobiDB-lite"/>
    </source>
</evidence>
<organism evidence="3 4">
    <name type="scientific">Hymenobacter koreensis</name>
    <dbReference type="NCBI Taxonomy" id="1084523"/>
    <lineage>
        <taxon>Bacteria</taxon>
        <taxon>Pseudomonadati</taxon>
        <taxon>Bacteroidota</taxon>
        <taxon>Cytophagia</taxon>
        <taxon>Cytophagales</taxon>
        <taxon>Hymenobacteraceae</taxon>
        <taxon>Hymenobacter</taxon>
    </lineage>
</organism>
<feature type="transmembrane region" description="Helical" evidence="2">
    <location>
        <begin position="72"/>
        <end position="94"/>
    </location>
</feature>
<keyword evidence="4" id="KW-1185">Reference proteome</keyword>
<reference evidence="4" key="1">
    <citation type="journal article" date="2019" name="Int. J. Syst. Evol. Microbiol.">
        <title>The Global Catalogue of Microorganisms (GCM) 10K type strain sequencing project: providing services to taxonomists for standard genome sequencing and annotation.</title>
        <authorList>
            <consortium name="The Broad Institute Genomics Platform"/>
            <consortium name="The Broad Institute Genome Sequencing Center for Infectious Disease"/>
            <person name="Wu L."/>
            <person name="Ma J."/>
        </authorList>
    </citation>
    <scope>NUCLEOTIDE SEQUENCE [LARGE SCALE GENOMIC DNA]</scope>
    <source>
        <strain evidence="4">JCM 17924</strain>
    </source>
</reference>
<protein>
    <submittedName>
        <fullName evidence="3">Uncharacterized protein</fullName>
    </submittedName>
</protein>
<gene>
    <name evidence="3" type="ORF">GCM10023186_12360</name>
</gene>
<sequence length="133" mass="14520">MPPGLAGAAAVGIFATMSTARRRRPAVSHFAYRPLLRRAGILLAVSFGLSFALMAYLFGFDGSFFGRLVGSVLVLFTLLSVTFLLVVPFVNWAADHWFGRTWAEAPTPQPARRPRATNTPKPARYAPRTPAND</sequence>
<evidence type="ECO:0000313" key="3">
    <source>
        <dbReference type="EMBL" id="GAA4377388.1"/>
    </source>
</evidence>
<dbReference type="Proteomes" id="UP001500454">
    <property type="component" value="Unassembled WGS sequence"/>
</dbReference>
<accession>A0ABP8IWP3</accession>
<dbReference type="EMBL" id="BAABHA010000002">
    <property type="protein sequence ID" value="GAA4377388.1"/>
    <property type="molecule type" value="Genomic_DNA"/>
</dbReference>
<comment type="caution">
    <text evidence="3">The sequence shown here is derived from an EMBL/GenBank/DDBJ whole genome shotgun (WGS) entry which is preliminary data.</text>
</comment>
<keyword evidence="2" id="KW-0472">Membrane</keyword>
<proteinExistence type="predicted"/>
<feature type="region of interest" description="Disordered" evidence="1">
    <location>
        <begin position="104"/>
        <end position="133"/>
    </location>
</feature>
<feature type="transmembrane region" description="Helical" evidence="2">
    <location>
        <begin position="39"/>
        <end position="60"/>
    </location>
</feature>
<evidence type="ECO:0000313" key="4">
    <source>
        <dbReference type="Proteomes" id="UP001500454"/>
    </source>
</evidence>
<name>A0ABP8IWP3_9BACT</name>
<evidence type="ECO:0000256" key="2">
    <source>
        <dbReference type="SAM" id="Phobius"/>
    </source>
</evidence>
<keyword evidence="2" id="KW-1133">Transmembrane helix</keyword>